<name>A0ABN1WCR7_9ACTN</name>
<dbReference type="InterPro" id="IPR033932">
    <property type="entry name" value="YtcJ-like"/>
</dbReference>
<dbReference type="EMBL" id="BAAALF010000073">
    <property type="protein sequence ID" value="GAA1246017.1"/>
    <property type="molecule type" value="Genomic_DNA"/>
</dbReference>
<accession>A0ABN1WCR7</accession>
<dbReference type="PANTHER" id="PTHR22642:SF2">
    <property type="entry name" value="PROTEIN LONG AFTER FAR-RED 3"/>
    <property type="match status" value="1"/>
</dbReference>
<organism evidence="3 4">
    <name type="scientific">Kitasatospora nipponensis</name>
    <dbReference type="NCBI Taxonomy" id="258049"/>
    <lineage>
        <taxon>Bacteria</taxon>
        <taxon>Bacillati</taxon>
        <taxon>Actinomycetota</taxon>
        <taxon>Actinomycetes</taxon>
        <taxon>Kitasatosporales</taxon>
        <taxon>Streptomycetaceae</taxon>
        <taxon>Kitasatospora</taxon>
    </lineage>
</organism>
<evidence type="ECO:0000259" key="2">
    <source>
        <dbReference type="Pfam" id="PF07969"/>
    </source>
</evidence>
<proteinExistence type="predicted"/>
<dbReference type="Pfam" id="PF07969">
    <property type="entry name" value="Amidohydro_3"/>
    <property type="match status" value="1"/>
</dbReference>
<feature type="domain" description="Amidohydrolase 3" evidence="2">
    <location>
        <begin position="52"/>
        <end position="535"/>
    </location>
</feature>
<dbReference type="InterPro" id="IPR013108">
    <property type="entry name" value="Amidohydro_3"/>
</dbReference>
<sequence>MTERTSRTVLLRGGTVYSPADPFASAMLIEGEQIAWIGSEGAADAYTAVADEVVDLAGALVTPAFVDAHVHATSAGLALTGLDLTGCATLAEALARITAFAAAQPAGGVLMGHGWDQSGWPEGRPPTLAELDEAAGGAALYLSRTDVHSALATSALRSRTPGLAGLSGHHPTAPLTRDAHHAVRRTALDGLTDEQRRAAQLATLERAAALGIAALHECAGPEISSEHDLAALLALAAERPGPEVYGYWGELSERGGVEAARGLGAVGAGGDLFADGALGSHTACLHTPYQDADHTGAAYLTADQVADHVTACTEAGLQAGFHAIGDAALSAVLAGVRTAADRLGPAAVRARRHRVEHAEALDATMIAAFAELGLTASVQPAFDAAWGGPQGMYVDLLGAERAAGLNPFAALLRAGVPLAFGSGAPVTALDPWGTVRAAAFHRTPEHRISVRAAFAAHTRGGWRALGHDHEGVLVPGAPATYALWHTGELVVQAPDSRVAGWSTDPRSGTPGLPDLTPGTPLPRCLRTVVRGRTAYDAGLTG</sequence>
<feature type="region of interest" description="Disordered" evidence="1">
    <location>
        <begin position="500"/>
        <end position="520"/>
    </location>
</feature>
<dbReference type="Gene3D" id="3.10.310.70">
    <property type="match status" value="1"/>
</dbReference>
<dbReference type="Gene3D" id="2.30.40.10">
    <property type="entry name" value="Urease, subunit C, domain 1"/>
    <property type="match status" value="1"/>
</dbReference>
<dbReference type="SUPFAM" id="SSF51556">
    <property type="entry name" value="Metallo-dependent hydrolases"/>
    <property type="match status" value="1"/>
</dbReference>
<dbReference type="PANTHER" id="PTHR22642">
    <property type="entry name" value="IMIDAZOLONEPROPIONASE"/>
    <property type="match status" value="1"/>
</dbReference>
<feature type="compositionally biased region" description="Low complexity" evidence="1">
    <location>
        <begin position="508"/>
        <end position="520"/>
    </location>
</feature>
<gene>
    <name evidence="3" type="ORF">GCM10009665_41150</name>
</gene>
<evidence type="ECO:0000313" key="4">
    <source>
        <dbReference type="Proteomes" id="UP001500037"/>
    </source>
</evidence>
<dbReference type="CDD" id="cd01300">
    <property type="entry name" value="YtcJ_like"/>
    <property type="match status" value="1"/>
</dbReference>
<dbReference type="Proteomes" id="UP001500037">
    <property type="component" value="Unassembled WGS sequence"/>
</dbReference>
<dbReference type="InterPro" id="IPR032466">
    <property type="entry name" value="Metal_Hydrolase"/>
</dbReference>
<protein>
    <submittedName>
        <fullName evidence="3">Amidohydrolase</fullName>
    </submittedName>
</protein>
<dbReference type="InterPro" id="IPR011059">
    <property type="entry name" value="Metal-dep_hydrolase_composite"/>
</dbReference>
<evidence type="ECO:0000256" key="1">
    <source>
        <dbReference type="SAM" id="MobiDB-lite"/>
    </source>
</evidence>
<dbReference type="Gene3D" id="3.20.20.140">
    <property type="entry name" value="Metal-dependent hydrolases"/>
    <property type="match status" value="1"/>
</dbReference>
<keyword evidence="4" id="KW-1185">Reference proteome</keyword>
<dbReference type="RefSeq" id="WP_344443275.1">
    <property type="nucleotide sequence ID" value="NZ_BAAALF010000073.1"/>
</dbReference>
<evidence type="ECO:0000313" key="3">
    <source>
        <dbReference type="EMBL" id="GAA1246017.1"/>
    </source>
</evidence>
<comment type="caution">
    <text evidence="3">The sequence shown here is derived from an EMBL/GenBank/DDBJ whole genome shotgun (WGS) entry which is preliminary data.</text>
</comment>
<reference evidence="3 4" key="1">
    <citation type="journal article" date="2019" name="Int. J. Syst. Evol. Microbiol.">
        <title>The Global Catalogue of Microorganisms (GCM) 10K type strain sequencing project: providing services to taxonomists for standard genome sequencing and annotation.</title>
        <authorList>
            <consortium name="The Broad Institute Genomics Platform"/>
            <consortium name="The Broad Institute Genome Sequencing Center for Infectious Disease"/>
            <person name="Wu L."/>
            <person name="Ma J."/>
        </authorList>
    </citation>
    <scope>NUCLEOTIDE SEQUENCE [LARGE SCALE GENOMIC DNA]</scope>
    <source>
        <strain evidence="3 4">JCM 13004</strain>
    </source>
</reference>
<dbReference type="SUPFAM" id="SSF51338">
    <property type="entry name" value="Composite domain of metallo-dependent hydrolases"/>
    <property type="match status" value="1"/>
</dbReference>